<dbReference type="GO" id="GO:0008448">
    <property type="term" value="F:N-acetylglucosamine-6-phosphate deacetylase activity"/>
    <property type="evidence" value="ECO:0007669"/>
    <property type="project" value="InterPro"/>
</dbReference>
<proteinExistence type="inferred from homology"/>
<dbReference type="GO" id="GO:0046872">
    <property type="term" value="F:metal ion binding"/>
    <property type="evidence" value="ECO:0007669"/>
    <property type="project" value="UniProtKB-KW"/>
</dbReference>
<dbReference type="Gene3D" id="2.30.40.10">
    <property type="entry name" value="Urease, subunit C, domain 1"/>
    <property type="match status" value="1"/>
</dbReference>
<gene>
    <name evidence="10" type="ORF">GCM10008957_41490</name>
</gene>
<evidence type="ECO:0000313" key="11">
    <source>
        <dbReference type="Proteomes" id="UP000603865"/>
    </source>
</evidence>
<dbReference type="Pfam" id="PF01979">
    <property type="entry name" value="Amidohydro_1"/>
    <property type="match status" value="1"/>
</dbReference>
<dbReference type="Proteomes" id="UP000603865">
    <property type="component" value="Unassembled WGS sequence"/>
</dbReference>
<accession>A0A918CIE2</accession>
<evidence type="ECO:0000256" key="8">
    <source>
        <dbReference type="PIRSR" id="PIRSR038994-3"/>
    </source>
</evidence>
<dbReference type="PANTHER" id="PTHR11113:SF14">
    <property type="entry name" value="N-ACETYLGLUCOSAMINE-6-PHOSPHATE DEACETYLASE"/>
    <property type="match status" value="1"/>
</dbReference>
<feature type="binding site" evidence="8">
    <location>
        <position position="207"/>
    </location>
    <ligand>
        <name>Zn(2+)</name>
        <dbReference type="ChEBI" id="CHEBI:29105"/>
    </ligand>
</feature>
<feature type="binding site" evidence="7">
    <location>
        <position position="129"/>
    </location>
    <ligand>
        <name>substrate</name>
    </ligand>
</feature>
<evidence type="ECO:0000256" key="4">
    <source>
        <dbReference type="ARBA" id="ARBA00023277"/>
    </source>
</evidence>
<dbReference type="PIRSF" id="PIRSF038994">
    <property type="entry name" value="NagA"/>
    <property type="match status" value="1"/>
</dbReference>
<evidence type="ECO:0000313" key="10">
    <source>
        <dbReference type="EMBL" id="GGR25584.1"/>
    </source>
</evidence>
<dbReference type="EMBL" id="BMQL01000036">
    <property type="protein sequence ID" value="GGR25584.1"/>
    <property type="molecule type" value="Genomic_DNA"/>
</dbReference>
<dbReference type="GO" id="GO:0006046">
    <property type="term" value="P:N-acetylglucosamine catabolic process"/>
    <property type="evidence" value="ECO:0007669"/>
    <property type="project" value="TreeGrafter"/>
</dbReference>
<dbReference type="InterPro" id="IPR011059">
    <property type="entry name" value="Metal-dep_hydrolase_composite"/>
</dbReference>
<organism evidence="10 11">
    <name type="scientific">Deinococcus ruber</name>
    <dbReference type="NCBI Taxonomy" id="1848197"/>
    <lineage>
        <taxon>Bacteria</taxon>
        <taxon>Thermotogati</taxon>
        <taxon>Deinococcota</taxon>
        <taxon>Deinococci</taxon>
        <taxon>Deinococcales</taxon>
        <taxon>Deinococcaceae</taxon>
        <taxon>Deinococcus</taxon>
    </lineage>
</organism>
<feature type="active site" description="Proton donor/acceptor" evidence="6">
    <location>
        <position position="264"/>
    </location>
</feature>
<dbReference type="InterPro" id="IPR032466">
    <property type="entry name" value="Metal_Hydrolase"/>
</dbReference>
<feature type="binding site" evidence="7">
    <location>
        <begin position="297"/>
        <end position="299"/>
    </location>
    <ligand>
        <name>substrate</name>
    </ligand>
</feature>
<keyword evidence="4 5" id="KW-0119">Carbohydrate metabolism</keyword>
<name>A0A918CIE2_9DEIO</name>
<dbReference type="SUPFAM" id="SSF51338">
    <property type="entry name" value="Composite domain of metallo-dependent hydrolases"/>
    <property type="match status" value="1"/>
</dbReference>
<keyword evidence="3 5" id="KW-0378">Hydrolase</keyword>
<comment type="similarity">
    <text evidence="1 5">Belongs to the metallo-dependent hydrolases superfamily. NagA family.</text>
</comment>
<reference evidence="10" key="1">
    <citation type="journal article" date="2014" name="Int. J. Syst. Evol. Microbiol.">
        <title>Complete genome sequence of Corynebacterium casei LMG S-19264T (=DSM 44701T), isolated from a smear-ripened cheese.</title>
        <authorList>
            <consortium name="US DOE Joint Genome Institute (JGI-PGF)"/>
            <person name="Walter F."/>
            <person name="Albersmeier A."/>
            <person name="Kalinowski J."/>
            <person name="Ruckert C."/>
        </authorList>
    </citation>
    <scope>NUCLEOTIDE SEQUENCE</scope>
    <source>
        <strain evidence="10">JCM 31311</strain>
    </source>
</reference>
<evidence type="ECO:0000256" key="3">
    <source>
        <dbReference type="ARBA" id="ARBA00022801"/>
    </source>
</evidence>
<dbReference type="CDD" id="cd00854">
    <property type="entry name" value="NagA"/>
    <property type="match status" value="1"/>
</dbReference>
<feature type="binding site" evidence="7">
    <location>
        <position position="242"/>
    </location>
    <ligand>
        <name>substrate</name>
    </ligand>
</feature>
<feature type="binding site" evidence="7">
    <location>
        <begin position="210"/>
        <end position="211"/>
    </location>
    <ligand>
        <name>substrate</name>
    </ligand>
</feature>
<dbReference type="AlphaFoldDB" id="A0A918CIE2"/>
<feature type="domain" description="Amidohydrolase-related" evidence="9">
    <location>
        <begin position="39"/>
        <end position="368"/>
    </location>
</feature>
<evidence type="ECO:0000256" key="5">
    <source>
        <dbReference type="PIRNR" id="PIRNR038994"/>
    </source>
</evidence>
<protein>
    <submittedName>
        <fullName evidence="10">N-acetylglucosamine-6-phosphate deacetylase</fullName>
    </submittedName>
</protein>
<sequence length="374" mass="38701">MTTLRGQLVTPAGLHDGELTFGRSIEALTVTPAPGTRRYILPGFIDAHVHGGGGGDTMDGLLGIETLARMHAQHGTTSLLPTTITNPWDRVLDALNATRQAATQGVQGGADILGAHLEGPFISPQRLGAQPPNTLLPTPERLRKVLDTGIVRAVTLAPELPGALDAIRLFVAAGVRVGIGHTAASFEQTRAALDAVQDAGGRACSTHLYNAMGALQGREPGVLGALLGDEHTFHELILDGHHLHPGSVRLALHCAPGRVTLISDAMRAAGLGDGESELGGQPVRVIGGAARLENGSLAGSVLTLDVALKNALALGLSLSDVSGMLSGTPARSLNLLDRGRLEVGLRADVVVLDEAFEVQEVYVAGERVPLGVKA</sequence>
<dbReference type="SUPFAM" id="SSF51556">
    <property type="entry name" value="Metallo-dependent hydrolases"/>
    <property type="match status" value="1"/>
</dbReference>
<dbReference type="Gene3D" id="3.20.20.140">
    <property type="entry name" value="Metal-dependent hydrolases"/>
    <property type="match status" value="1"/>
</dbReference>
<dbReference type="InterPro" id="IPR006680">
    <property type="entry name" value="Amidohydro-rel"/>
</dbReference>
<evidence type="ECO:0000256" key="2">
    <source>
        <dbReference type="ARBA" id="ARBA00022723"/>
    </source>
</evidence>
<keyword evidence="2 8" id="KW-0479">Metal-binding</keyword>
<evidence type="ECO:0000256" key="6">
    <source>
        <dbReference type="PIRSR" id="PIRSR038994-1"/>
    </source>
</evidence>
<comment type="cofactor">
    <cofactor evidence="8">
        <name>a divalent metal cation</name>
        <dbReference type="ChEBI" id="CHEBI:60240"/>
    </cofactor>
    <text evidence="8">Binds 1 divalent metal cation per subunit.</text>
</comment>
<dbReference type="InterPro" id="IPR003764">
    <property type="entry name" value="GlcNAc_6-P_deAcase"/>
</dbReference>
<evidence type="ECO:0000259" key="9">
    <source>
        <dbReference type="Pfam" id="PF01979"/>
    </source>
</evidence>
<feature type="binding site" evidence="8">
    <location>
        <position position="181"/>
    </location>
    <ligand>
        <name>Zn(2+)</name>
        <dbReference type="ChEBI" id="CHEBI:29105"/>
    </ligand>
</feature>
<keyword evidence="11" id="KW-1185">Reference proteome</keyword>
<evidence type="ECO:0000256" key="7">
    <source>
        <dbReference type="PIRSR" id="PIRSR038994-2"/>
    </source>
</evidence>
<dbReference type="PANTHER" id="PTHR11113">
    <property type="entry name" value="N-ACETYLGLUCOSAMINE-6-PHOSPHATE DEACETYLASE"/>
    <property type="match status" value="1"/>
</dbReference>
<dbReference type="RefSeq" id="WP_189092418.1">
    <property type="nucleotide sequence ID" value="NZ_BMQL01000036.1"/>
</dbReference>
<feature type="binding site" evidence="7">
    <location>
        <position position="218"/>
    </location>
    <ligand>
        <name>substrate</name>
    </ligand>
</feature>
<reference evidence="10" key="2">
    <citation type="submission" date="2020-09" db="EMBL/GenBank/DDBJ databases">
        <authorList>
            <person name="Sun Q."/>
            <person name="Ohkuma M."/>
        </authorList>
    </citation>
    <scope>NUCLEOTIDE SEQUENCE</scope>
    <source>
        <strain evidence="10">JCM 31311</strain>
    </source>
</reference>
<evidence type="ECO:0000256" key="1">
    <source>
        <dbReference type="ARBA" id="ARBA00010716"/>
    </source>
</evidence>
<comment type="caution">
    <text evidence="10">The sequence shown here is derived from an EMBL/GenBank/DDBJ whole genome shotgun (WGS) entry which is preliminary data.</text>
</comment>
<feature type="binding site" evidence="8">
    <location>
        <position position="118"/>
    </location>
    <ligand>
        <name>Zn(2+)</name>
        <dbReference type="ChEBI" id="CHEBI:29105"/>
    </ligand>
</feature>
<dbReference type="NCBIfam" id="TIGR00221">
    <property type="entry name" value="nagA"/>
    <property type="match status" value="1"/>
</dbReference>